<proteinExistence type="predicted"/>
<gene>
    <name evidence="1" type="ORF">TNCT_85441</name>
</gene>
<organism evidence="1 2">
    <name type="scientific">Trichonephila clavata</name>
    <name type="common">Joro spider</name>
    <name type="synonym">Nephila clavata</name>
    <dbReference type="NCBI Taxonomy" id="2740835"/>
    <lineage>
        <taxon>Eukaryota</taxon>
        <taxon>Metazoa</taxon>
        <taxon>Ecdysozoa</taxon>
        <taxon>Arthropoda</taxon>
        <taxon>Chelicerata</taxon>
        <taxon>Arachnida</taxon>
        <taxon>Araneae</taxon>
        <taxon>Araneomorphae</taxon>
        <taxon>Entelegynae</taxon>
        <taxon>Araneoidea</taxon>
        <taxon>Nephilidae</taxon>
        <taxon>Trichonephila</taxon>
    </lineage>
</organism>
<name>A0A8X6ISS5_TRICU</name>
<comment type="caution">
    <text evidence="1">The sequence shown here is derived from an EMBL/GenBank/DDBJ whole genome shotgun (WGS) entry which is preliminary data.</text>
</comment>
<evidence type="ECO:0000313" key="2">
    <source>
        <dbReference type="Proteomes" id="UP000887116"/>
    </source>
</evidence>
<keyword evidence="2" id="KW-1185">Reference proteome</keyword>
<accession>A0A8X6ISS5</accession>
<sequence length="80" mass="8965">MNIEHKKVVIIDAFNRQEEQLDDSKLVDAMFGFLPRTDPSSDRTAFKGLERSRKAALEIPSEAVGSVPASRWVPENVIIP</sequence>
<evidence type="ECO:0000313" key="1">
    <source>
        <dbReference type="EMBL" id="GFR10425.1"/>
    </source>
</evidence>
<dbReference type="AlphaFoldDB" id="A0A8X6ISS5"/>
<reference evidence="1" key="1">
    <citation type="submission" date="2020-07" db="EMBL/GenBank/DDBJ databases">
        <title>Multicomponent nature underlies the extraordinary mechanical properties of spider dragline silk.</title>
        <authorList>
            <person name="Kono N."/>
            <person name="Nakamura H."/>
            <person name="Mori M."/>
            <person name="Yoshida Y."/>
            <person name="Ohtoshi R."/>
            <person name="Malay A.D."/>
            <person name="Moran D.A.P."/>
            <person name="Tomita M."/>
            <person name="Numata K."/>
            <person name="Arakawa K."/>
        </authorList>
    </citation>
    <scope>NUCLEOTIDE SEQUENCE</scope>
</reference>
<dbReference type="EMBL" id="BMAO01026535">
    <property type="protein sequence ID" value="GFR10425.1"/>
    <property type="molecule type" value="Genomic_DNA"/>
</dbReference>
<protein>
    <submittedName>
        <fullName evidence="1">Uncharacterized protein</fullName>
    </submittedName>
</protein>
<dbReference type="Proteomes" id="UP000887116">
    <property type="component" value="Unassembled WGS sequence"/>
</dbReference>